<gene>
    <name evidence="2" type="ORF">DL762_008416</name>
</gene>
<organism evidence="2 3">
    <name type="scientific">Monosporascus cannonballus</name>
    <dbReference type="NCBI Taxonomy" id="155416"/>
    <lineage>
        <taxon>Eukaryota</taxon>
        <taxon>Fungi</taxon>
        <taxon>Dikarya</taxon>
        <taxon>Ascomycota</taxon>
        <taxon>Pezizomycotina</taxon>
        <taxon>Sordariomycetes</taxon>
        <taxon>Xylariomycetidae</taxon>
        <taxon>Xylariales</taxon>
        <taxon>Xylariales incertae sedis</taxon>
        <taxon>Monosporascus</taxon>
    </lineage>
</organism>
<dbReference type="EMBL" id="QJNS01000353">
    <property type="protein sequence ID" value="RYO78961.1"/>
    <property type="molecule type" value="Genomic_DNA"/>
</dbReference>
<reference evidence="2 3" key="1">
    <citation type="submission" date="2018-06" db="EMBL/GenBank/DDBJ databases">
        <title>Complete Genomes of Monosporascus.</title>
        <authorList>
            <person name="Robinson A.J."/>
            <person name="Natvig D.O."/>
        </authorList>
    </citation>
    <scope>NUCLEOTIDE SEQUENCE [LARGE SCALE GENOMIC DNA]</scope>
    <source>
        <strain evidence="2 3">CBS 609.92</strain>
    </source>
</reference>
<keyword evidence="1" id="KW-1133">Transmembrane helix</keyword>
<feature type="transmembrane region" description="Helical" evidence="1">
    <location>
        <begin position="575"/>
        <end position="595"/>
    </location>
</feature>
<dbReference type="Proteomes" id="UP000294003">
    <property type="component" value="Unassembled WGS sequence"/>
</dbReference>
<evidence type="ECO:0000313" key="3">
    <source>
        <dbReference type="Proteomes" id="UP000294003"/>
    </source>
</evidence>
<keyword evidence="3" id="KW-1185">Reference proteome</keyword>
<evidence type="ECO:0008006" key="4">
    <source>
        <dbReference type="Google" id="ProtNLM"/>
    </source>
</evidence>
<keyword evidence="1" id="KW-0472">Membrane</keyword>
<name>A0ABY0GZJ6_9PEZI</name>
<comment type="caution">
    <text evidence="2">The sequence shown here is derived from an EMBL/GenBank/DDBJ whole genome shotgun (WGS) entry which is preliminary data.</text>
</comment>
<accession>A0ABY0GZJ6</accession>
<evidence type="ECO:0000313" key="2">
    <source>
        <dbReference type="EMBL" id="RYO78961.1"/>
    </source>
</evidence>
<evidence type="ECO:0000256" key="1">
    <source>
        <dbReference type="SAM" id="Phobius"/>
    </source>
</evidence>
<proteinExistence type="predicted"/>
<protein>
    <recommendedName>
        <fullName evidence="4">Heterokaryon incompatibility domain-containing protein</fullName>
    </recommendedName>
</protein>
<sequence length="776" mass="88311">MNYLPSQSSGQYGVKSQPYAAQYNASPPPQTPKEFPMNLKAWTHIFGPQKLHVRWWYTHYIKLPGWKYESEQTFRHRDFAGRVKTGPMEDRYLHHLDGSLRKLIVACSDDIFEGPDNTTWRRTYVRMVSPLKVRIATWVIDFSYDPKSWEDWWIMLLRAFPAAFATSFLFYTTANERWQFNHWYAPVAYQYHGEAKTWSNHLENRIGTSLLARNNDVYRLLKPRHLCFLRKPYDDELHGVDVRSVTDWEATDGVDAPLNYIFVAYSTEHFSHDSIEDKDALHVIAETAARAAKVPAYWVAVSCMRDPNELESDVYRISDVLRGAQAMIIAVGQPKSSSMKVPTDTLLSQWGSRMWTFPEVLLSPGQTIAVYTRGSDLRAPLRISKNQFAGRVWKASDANESHQLVDHYLGSLGLSRLELAVTALKCLYNRYTTEYLAGDRAYALMGLLRLRPQVDQTDTPFQAFARLSLANDSDKLLERYLCTLPVSMTQPWYTMDDAYNSRLWDIEPYCQVAAICDRDTVILDGARGASIRWKSFFPVGFETGPSIKRQLAVLAMQNNGTVFATGVALCSLSGVVPHITFLGVLLLLLAIWIWLQSPRLIRTTYGGKLTEVQAALFGFEGYINALAVERSIFGGCFDRMGWSANGSPLSRSVVNEHGERLGVDPTKDPAVRELVERAKHAKPGDMRVFTLVDTYNMEMTMFEAVRPPTCVFLCASEGGMQRAIACSYDWTTQTMFRETVLRMPTVSLNRMERVPRFRIGIQRVEMPSRPVAGVAV</sequence>
<keyword evidence="1" id="KW-0812">Transmembrane</keyword>